<dbReference type="AlphaFoldDB" id="A0A855YBG4"/>
<gene>
    <name evidence="1" type="ORF">DET56_103262</name>
</gene>
<sequence length="92" mass="10918">MNKSYLYTKPSIIGVLESRDEFDSIGSWFDDNTPELLRKKNYESPLDEMIIELVEIFREGNPNYKKLAVLFGFVEIEEGEQEERIIWKLQKN</sequence>
<dbReference type="Proteomes" id="UP000247078">
    <property type="component" value="Unassembled WGS sequence"/>
</dbReference>
<dbReference type="EMBL" id="QGTZ01000003">
    <property type="protein sequence ID" value="PWW43214.1"/>
    <property type="molecule type" value="Genomic_DNA"/>
</dbReference>
<protein>
    <submittedName>
        <fullName evidence="1">Uncharacterized protein</fullName>
    </submittedName>
</protein>
<name>A0A855YBG4_9BACL</name>
<organism evidence="1 2">
    <name type="scientific">Paenibacillus pabuli</name>
    <dbReference type="NCBI Taxonomy" id="1472"/>
    <lineage>
        <taxon>Bacteria</taxon>
        <taxon>Bacillati</taxon>
        <taxon>Bacillota</taxon>
        <taxon>Bacilli</taxon>
        <taxon>Bacillales</taxon>
        <taxon>Paenibacillaceae</taxon>
        <taxon>Paenibacillus</taxon>
    </lineage>
</organism>
<reference evidence="1 2" key="1">
    <citation type="submission" date="2018-05" db="EMBL/GenBank/DDBJ databases">
        <title>Freshwater and sediment microbial communities from various areas in North America, analyzing microbe dynamics in response to fracking.</title>
        <authorList>
            <person name="Lamendella R."/>
        </authorList>
    </citation>
    <scope>NUCLEOTIDE SEQUENCE [LARGE SCALE GENOMIC DNA]</scope>
    <source>
        <strain evidence="1 2">DB-3</strain>
    </source>
</reference>
<evidence type="ECO:0000313" key="1">
    <source>
        <dbReference type="EMBL" id="PWW43214.1"/>
    </source>
</evidence>
<accession>A0A855YBG4</accession>
<evidence type="ECO:0000313" key="2">
    <source>
        <dbReference type="Proteomes" id="UP000247078"/>
    </source>
</evidence>
<proteinExistence type="predicted"/>
<dbReference type="RefSeq" id="WP_109998803.1">
    <property type="nucleotide sequence ID" value="NZ_QGTZ01000003.1"/>
</dbReference>
<comment type="caution">
    <text evidence="1">The sequence shown here is derived from an EMBL/GenBank/DDBJ whole genome shotgun (WGS) entry which is preliminary data.</text>
</comment>